<gene>
    <name evidence="1" type="ORF">IPH26_01375</name>
</gene>
<evidence type="ECO:0000313" key="1">
    <source>
        <dbReference type="EMBL" id="MBK6971647.1"/>
    </source>
</evidence>
<reference evidence="1" key="1">
    <citation type="submission" date="2020-10" db="EMBL/GenBank/DDBJ databases">
        <title>Connecting structure to function with the recovery of over 1000 high-quality activated sludge metagenome-assembled genomes encoding full-length rRNA genes using long-read sequencing.</title>
        <authorList>
            <person name="Singleton C.M."/>
            <person name="Petriglieri F."/>
            <person name="Kristensen J.M."/>
            <person name="Kirkegaard R.H."/>
            <person name="Michaelsen T.Y."/>
            <person name="Andersen M.H."/>
            <person name="Karst S.M."/>
            <person name="Dueholm M.S."/>
            <person name="Nielsen P.H."/>
            <person name="Albertsen M."/>
        </authorList>
    </citation>
    <scope>NUCLEOTIDE SEQUENCE</scope>
    <source>
        <strain evidence="1">Bjer_18-Q3-R1-45_BAT3C.347</strain>
    </source>
</reference>
<dbReference type="AlphaFoldDB" id="A0A9D7HJ73"/>
<accession>A0A9D7HJ73</accession>
<name>A0A9D7HJ73_9PROT</name>
<dbReference type="InterPro" id="IPR028994">
    <property type="entry name" value="Integrin_alpha_N"/>
</dbReference>
<dbReference type="Proteomes" id="UP000807785">
    <property type="component" value="Unassembled WGS sequence"/>
</dbReference>
<evidence type="ECO:0000313" key="2">
    <source>
        <dbReference type="Proteomes" id="UP000807785"/>
    </source>
</evidence>
<organism evidence="1 2">
    <name type="scientific">Candidatus Methylophosphatis roskildensis</name>
    <dbReference type="NCBI Taxonomy" id="2899263"/>
    <lineage>
        <taxon>Bacteria</taxon>
        <taxon>Pseudomonadati</taxon>
        <taxon>Pseudomonadota</taxon>
        <taxon>Betaproteobacteria</taxon>
        <taxon>Nitrosomonadales</taxon>
        <taxon>Sterolibacteriaceae</taxon>
        <taxon>Candidatus Methylophosphatis</taxon>
    </lineage>
</organism>
<dbReference type="SUPFAM" id="SSF69318">
    <property type="entry name" value="Integrin alpha N-terminal domain"/>
    <property type="match status" value="1"/>
</dbReference>
<protein>
    <recommendedName>
        <fullName evidence="3">VCBS repeat-containing protein</fullName>
    </recommendedName>
</protein>
<dbReference type="EMBL" id="JADJEV010000001">
    <property type="protein sequence ID" value="MBK6971647.1"/>
    <property type="molecule type" value="Genomic_DNA"/>
</dbReference>
<sequence>MNHDGFDDAVVDLGNNSSGVSQGIWTVSQAGRWTGLDSRPASKIFVGDVDGNGQDDLLFDFGIGQGLWLLSNGSAWRQIDTRIAKNLLMVDLDGDGKDEIVADFGRGSGI</sequence>
<comment type="caution">
    <text evidence="1">The sequence shown here is derived from an EMBL/GenBank/DDBJ whole genome shotgun (WGS) entry which is preliminary data.</text>
</comment>
<proteinExistence type="predicted"/>
<evidence type="ECO:0008006" key="3">
    <source>
        <dbReference type="Google" id="ProtNLM"/>
    </source>
</evidence>